<accession>A0ACB8TYQ2</accession>
<name>A0ACB8TYQ2_9APHY</name>
<protein>
    <submittedName>
        <fullName evidence="1">S-adenosyl-L-methionine-dependent methyltransferase</fullName>
    </submittedName>
</protein>
<gene>
    <name evidence="1" type="ORF">BDY19DRAFT_893525</name>
</gene>
<evidence type="ECO:0000313" key="2">
    <source>
        <dbReference type="Proteomes" id="UP001055072"/>
    </source>
</evidence>
<dbReference type="Proteomes" id="UP001055072">
    <property type="component" value="Unassembled WGS sequence"/>
</dbReference>
<proteinExistence type="predicted"/>
<dbReference type="EMBL" id="MU274919">
    <property type="protein sequence ID" value="KAI0087202.1"/>
    <property type="molecule type" value="Genomic_DNA"/>
</dbReference>
<keyword evidence="2" id="KW-1185">Reference proteome</keyword>
<keyword evidence="1" id="KW-0489">Methyltransferase</keyword>
<keyword evidence="1" id="KW-0808">Transferase</keyword>
<reference evidence="1" key="1">
    <citation type="journal article" date="2021" name="Environ. Microbiol.">
        <title>Gene family expansions and transcriptome signatures uncover fungal adaptations to wood decay.</title>
        <authorList>
            <person name="Hage H."/>
            <person name="Miyauchi S."/>
            <person name="Viragh M."/>
            <person name="Drula E."/>
            <person name="Min B."/>
            <person name="Chaduli D."/>
            <person name="Navarro D."/>
            <person name="Favel A."/>
            <person name="Norest M."/>
            <person name="Lesage-Meessen L."/>
            <person name="Balint B."/>
            <person name="Merenyi Z."/>
            <person name="de Eugenio L."/>
            <person name="Morin E."/>
            <person name="Martinez A.T."/>
            <person name="Baldrian P."/>
            <person name="Stursova M."/>
            <person name="Martinez M.J."/>
            <person name="Novotny C."/>
            <person name="Magnuson J.K."/>
            <person name="Spatafora J.W."/>
            <person name="Maurice S."/>
            <person name="Pangilinan J."/>
            <person name="Andreopoulos W."/>
            <person name="LaButti K."/>
            <person name="Hundley H."/>
            <person name="Na H."/>
            <person name="Kuo A."/>
            <person name="Barry K."/>
            <person name="Lipzen A."/>
            <person name="Henrissat B."/>
            <person name="Riley R."/>
            <person name="Ahrendt S."/>
            <person name="Nagy L.G."/>
            <person name="Grigoriev I.V."/>
            <person name="Martin F."/>
            <person name="Rosso M.N."/>
        </authorList>
    </citation>
    <scope>NUCLEOTIDE SEQUENCE</scope>
    <source>
        <strain evidence="1">CBS 384.51</strain>
    </source>
</reference>
<sequence length="300" mass="33829">MATFSKATFNTAKYASIRPTYPRQLYDFIFKYHERGQRARWGTAVDLGCGTGQATTELTAFQKIIGVDPSAKMIEEASKNAASAGLPGQIEYKQSSAEVLPFLEEGSVDLIASAQAAHWFNWNKLWKEAARALRKDGSLAVWGYSEFRLTGLPSATRLINEYSQGSDPLNSLGPYWERPGRTIVDEHLVAIPDPETVVPGAFRDLERVYFTGEHHPNLPNTRPVILRKKMSWDDLMSYLRTFSSLHSFHEKYPDDLQRPDGDIALRFLNRLKEDVAQHKGSTGEEVDVEWPLALILARRA</sequence>
<organism evidence="1 2">
    <name type="scientific">Irpex rosettiformis</name>
    <dbReference type="NCBI Taxonomy" id="378272"/>
    <lineage>
        <taxon>Eukaryota</taxon>
        <taxon>Fungi</taxon>
        <taxon>Dikarya</taxon>
        <taxon>Basidiomycota</taxon>
        <taxon>Agaricomycotina</taxon>
        <taxon>Agaricomycetes</taxon>
        <taxon>Polyporales</taxon>
        <taxon>Irpicaceae</taxon>
        <taxon>Irpex</taxon>
    </lineage>
</organism>
<evidence type="ECO:0000313" key="1">
    <source>
        <dbReference type="EMBL" id="KAI0087202.1"/>
    </source>
</evidence>
<comment type="caution">
    <text evidence="1">The sequence shown here is derived from an EMBL/GenBank/DDBJ whole genome shotgun (WGS) entry which is preliminary data.</text>
</comment>